<keyword evidence="1" id="KW-0732">Signal</keyword>
<proteinExistence type="predicted"/>
<organism evidence="2 3">
    <name type="scientific">Emticicia agri</name>
    <dbReference type="NCBI Taxonomy" id="2492393"/>
    <lineage>
        <taxon>Bacteria</taxon>
        <taxon>Pseudomonadati</taxon>
        <taxon>Bacteroidota</taxon>
        <taxon>Cytophagia</taxon>
        <taxon>Cytophagales</taxon>
        <taxon>Leadbetterellaceae</taxon>
        <taxon>Emticicia</taxon>
    </lineage>
</organism>
<dbReference type="Proteomes" id="UP000293162">
    <property type="component" value="Unassembled WGS sequence"/>
</dbReference>
<evidence type="ECO:0000313" key="3">
    <source>
        <dbReference type="Proteomes" id="UP000293162"/>
    </source>
</evidence>
<sequence length="209" mass="24480">MQKKVLWIVLAAVLASSLQVNAQYAKTDSTYHKWFVGTSLFVLFGNFDTKNPPNFVQIDIGYRLTGKDVIRISPKTWKYAWPNGIHPFLNKAYKKPEEKFPGYVREYGVTVSYARFLWKGFYAQLDVMPTYQIFANENGNKIDNGFQIFNSYRMGYHIKLFKDKFFFQPSVCMTHRAYHTQLPDGFKQLDDKWSKFIFPEPGLNVGFNF</sequence>
<dbReference type="AlphaFoldDB" id="A0A4Q5LVQ6"/>
<name>A0A4Q5LVQ6_9BACT</name>
<evidence type="ECO:0008006" key="4">
    <source>
        <dbReference type="Google" id="ProtNLM"/>
    </source>
</evidence>
<feature type="chain" id="PRO_5020866043" description="DUF3575 domain-containing protein" evidence="1">
    <location>
        <begin position="23"/>
        <end position="209"/>
    </location>
</feature>
<comment type="caution">
    <text evidence="2">The sequence shown here is derived from an EMBL/GenBank/DDBJ whole genome shotgun (WGS) entry which is preliminary data.</text>
</comment>
<accession>A0A4Q5LVQ6</accession>
<protein>
    <recommendedName>
        <fullName evidence="4">DUF3575 domain-containing protein</fullName>
    </recommendedName>
</protein>
<dbReference type="RefSeq" id="WP_130023291.1">
    <property type="nucleotide sequence ID" value="NZ_SEWF01000041.1"/>
</dbReference>
<gene>
    <name evidence="2" type="ORF">EWM59_21355</name>
</gene>
<evidence type="ECO:0000256" key="1">
    <source>
        <dbReference type="SAM" id="SignalP"/>
    </source>
</evidence>
<evidence type="ECO:0000313" key="2">
    <source>
        <dbReference type="EMBL" id="RYU93597.1"/>
    </source>
</evidence>
<keyword evidence="3" id="KW-1185">Reference proteome</keyword>
<feature type="signal peptide" evidence="1">
    <location>
        <begin position="1"/>
        <end position="22"/>
    </location>
</feature>
<reference evidence="2 3" key="1">
    <citation type="submission" date="2019-02" db="EMBL/GenBank/DDBJ databases">
        <title>Bacterial novel species Emticicia sp. 17J42-9 isolated from soil.</title>
        <authorList>
            <person name="Jung H.-Y."/>
        </authorList>
    </citation>
    <scope>NUCLEOTIDE SEQUENCE [LARGE SCALE GENOMIC DNA]</scope>
    <source>
        <strain evidence="2 3">17J42-9</strain>
    </source>
</reference>
<dbReference type="EMBL" id="SEWF01000041">
    <property type="protein sequence ID" value="RYU93597.1"/>
    <property type="molecule type" value="Genomic_DNA"/>
</dbReference>
<dbReference type="OrthoDB" id="827620at2"/>